<dbReference type="InterPro" id="IPR050942">
    <property type="entry name" value="F-box_BR-signaling"/>
</dbReference>
<accession>A0AAV3RWR1</accession>
<dbReference type="Proteomes" id="UP001454036">
    <property type="component" value="Unassembled WGS sequence"/>
</dbReference>
<reference evidence="2 3" key="1">
    <citation type="submission" date="2024-01" db="EMBL/GenBank/DDBJ databases">
        <title>The complete chloroplast genome sequence of Lithospermum erythrorhizon: insights into the phylogenetic relationship among Boraginaceae species and the maternal lineages of purple gromwells.</title>
        <authorList>
            <person name="Okada T."/>
            <person name="Watanabe K."/>
        </authorList>
    </citation>
    <scope>NUCLEOTIDE SEQUENCE [LARGE SCALE GENOMIC DNA]</scope>
</reference>
<evidence type="ECO:0000259" key="1">
    <source>
        <dbReference type="Pfam" id="PF03478"/>
    </source>
</evidence>
<organism evidence="2 3">
    <name type="scientific">Lithospermum erythrorhizon</name>
    <name type="common">Purple gromwell</name>
    <name type="synonym">Lithospermum officinale var. erythrorhizon</name>
    <dbReference type="NCBI Taxonomy" id="34254"/>
    <lineage>
        <taxon>Eukaryota</taxon>
        <taxon>Viridiplantae</taxon>
        <taxon>Streptophyta</taxon>
        <taxon>Embryophyta</taxon>
        <taxon>Tracheophyta</taxon>
        <taxon>Spermatophyta</taxon>
        <taxon>Magnoliopsida</taxon>
        <taxon>eudicotyledons</taxon>
        <taxon>Gunneridae</taxon>
        <taxon>Pentapetalae</taxon>
        <taxon>asterids</taxon>
        <taxon>lamiids</taxon>
        <taxon>Boraginales</taxon>
        <taxon>Boraginaceae</taxon>
        <taxon>Boraginoideae</taxon>
        <taxon>Lithospermeae</taxon>
        <taxon>Lithospermum</taxon>
    </lineage>
</organism>
<dbReference type="Pfam" id="PF03478">
    <property type="entry name" value="Beta-prop_KIB1-4"/>
    <property type="match status" value="1"/>
</dbReference>
<dbReference type="InterPro" id="IPR005174">
    <property type="entry name" value="KIB1-4_b-propeller"/>
</dbReference>
<feature type="domain" description="KIB1-4 beta-propeller" evidence="1">
    <location>
        <begin position="4"/>
        <end position="216"/>
    </location>
</feature>
<proteinExistence type="predicted"/>
<name>A0AAV3RWR1_LITER</name>
<dbReference type="AlphaFoldDB" id="A0AAV3RWR1"/>
<evidence type="ECO:0000313" key="2">
    <source>
        <dbReference type="EMBL" id="GAA0186171.1"/>
    </source>
</evidence>
<protein>
    <recommendedName>
        <fullName evidence="1">KIB1-4 beta-propeller domain-containing protein</fullName>
    </recommendedName>
</protein>
<dbReference type="EMBL" id="BAABME010013438">
    <property type="protein sequence ID" value="GAA0186171.1"/>
    <property type="molecule type" value="Genomic_DNA"/>
</dbReference>
<dbReference type="PANTHER" id="PTHR44259">
    <property type="entry name" value="OS07G0183000 PROTEIN-RELATED"/>
    <property type="match status" value="1"/>
</dbReference>
<evidence type="ECO:0000313" key="3">
    <source>
        <dbReference type="Proteomes" id="UP001454036"/>
    </source>
</evidence>
<comment type="caution">
    <text evidence="2">The sequence shown here is derived from an EMBL/GenBank/DDBJ whole genome shotgun (WGS) entry which is preliminary data.</text>
</comment>
<sequence length="262" mass="30336">MDTNLSSYLFNPFTLNRIELPSLKSCPRKGGKNLVIARAILSSNPSPKRNNFAVIAILGFSKDSLQQLGFLNFGDSEWSWPGETGETGNDFRGHMFFHINRLYIICDDKNVVEIWEISQSQELIRKVQIKLESSDGFFYKHSYISHMFEFHGQVFVIRRHWREYDKIDIYLLDQETLTWNIPSESLLEEMVLFIDVVRVIAVSETRVAESCKEGAIVYDARNKYVCRGSMDPVSEDTILEWPKNNLKKVLDSPLWIVPNLMS</sequence>
<gene>
    <name evidence="2" type="ORF">LIER_33459</name>
</gene>
<keyword evidence="3" id="KW-1185">Reference proteome</keyword>